<dbReference type="OrthoDB" id="3163292at2759"/>
<dbReference type="RefSeq" id="XP_020122442.1">
    <property type="nucleotide sequence ID" value="XM_020264562.1"/>
</dbReference>
<gene>
    <name evidence="1" type="ORF">UA08_02512</name>
</gene>
<accession>A0A225AL74</accession>
<dbReference type="Proteomes" id="UP000214365">
    <property type="component" value="Unassembled WGS sequence"/>
</dbReference>
<comment type="caution">
    <text evidence="1">The sequence shown here is derived from an EMBL/GenBank/DDBJ whole genome shotgun (WGS) entry which is preliminary data.</text>
</comment>
<dbReference type="EMBL" id="LFMY01000003">
    <property type="protein sequence ID" value="OKL62321.1"/>
    <property type="molecule type" value="Genomic_DNA"/>
</dbReference>
<reference evidence="1 2" key="1">
    <citation type="submission" date="2015-06" db="EMBL/GenBank/DDBJ databases">
        <title>Talaromyces atroroseus IBT 11181 draft genome.</title>
        <authorList>
            <person name="Rasmussen K.B."/>
            <person name="Rasmussen S."/>
            <person name="Petersen B."/>
            <person name="Sicheritz-Ponten T."/>
            <person name="Mortensen U.H."/>
            <person name="Thrane U."/>
        </authorList>
    </citation>
    <scope>NUCLEOTIDE SEQUENCE [LARGE SCALE GENOMIC DNA]</scope>
    <source>
        <strain evidence="1 2">IBT 11181</strain>
    </source>
</reference>
<dbReference type="AlphaFoldDB" id="A0A225AL74"/>
<protein>
    <submittedName>
        <fullName evidence="1">Uncharacterized protein</fullName>
    </submittedName>
</protein>
<sequence>MFKDADGNWNVALQIKHRLSASVVHEIAIRWRERRLDIQRPGGFRQGTTAIDSFQDVCNNEQNNSVDSIRTNAFTDPLSGLLNEFYLDLDGLFDSQIVQY</sequence>
<evidence type="ECO:0000313" key="2">
    <source>
        <dbReference type="Proteomes" id="UP000214365"/>
    </source>
</evidence>
<dbReference type="STRING" id="1441469.A0A225AL74"/>
<evidence type="ECO:0000313" key="1">
    <source>
        <dbReference type="EMBL" id="OKL62321.1"/>
    </source>
</evidence>
<dbReference type="GeneID" id="31002267"/>
<organism evidence="1 2">
    <name type="scientific">Talaromyces atroroseus</name>
    <dbReference type="NCBI Taxonomy" id="1441469"/>
    <lineage>
        <taxon>Eukaryota</taxon>
        <taxon>Fungi</taxon>
        <taxon>Dikarya</taxon>
        <taxon>Ascomycota</taxon>
        <taxon>Pezizomycotina</taxon>
        <taxon>Eurotiomycetes</taxon>
        <taxon>Eurotiomycetidae</taxon>
        <taxon>Eurotiales</taxon>
        <taxon>Trichocomaceae</taxon>
        <taxon>Talaromyces</taxon>
        <taxon>Talaromyces sect. Trachyspermi</taxon>
    </lineage>
</organism>
<name>A0A225AL74_TALAT</name>
<keyword evidence="2" id="KW-1185">Reference proteome</keyword>
<proteinExistence type="predicted"/>